<feature type="region of interest" description="Disordered" evidence="1">
    <location>
        <begin position="161"/>
        <end position="182"/>
    </location>
</feature>
<dbReference type="OMA" id="WHNTIAQ"/>
<feature type="region of interest" description="Disordered" evidence="1">
    <location>
        <begin position="489"/>
        <end position="539"/>
    </location>
</feature>
<feature type="region of interest" description="Disordered" evidence="1">
    <location>
        <begin position="437"/>
        <end position="475"/>
    </location>
</feature>
<feature type="compositionally biased region" description="Polar residues" evidence="1">
    <location>
        <begin position="509"/>
        <end position="520"/>
    </location>
</feature>
<dbReference type="EMBL" id="KZ293653">
    <property type="protein sequence ID" value="PBK94563.1"/>
    <property type="molecule type" value="Genomic_DNA"/>
</dbReference>
<keyword evidence="3" id="KW-1185">Reference proteome</keyword>
<sequence length="832" mass="91391">MLSPLIPPIKTLMPVPEEDEMLKYEYFVQFNPMSYYRPYHTVMDLLVPYWHNKNEYSDEEVADLLKQVYNHLAPCIAALEHEHLINSRVGALICNWVMRIHDTLPHQFQITDWHCTIARMAPEPGLVANNEDFPGYVFNCFPMPLPGATDNEEILVFESPKKESPSTPACPQASSSSTPALLLPPQSTCPQQTPMSLVPPVANSLGVLPTLRNHPHVHALGAVLSSPASLPSPLANRWVPPLWNSFSAVKPLGLYHGPTDMAPATPSQRTTMASQSASLSCGLQDMASFIQDLRQVLLTPGSGMGLCTSEYYYKLVIPFCQSYLCHQVLLSTLWTLQPNPLLQHHQAPPLPPILRQGNFAGVCPLSPVDEAPPTPMTLPPPLPEEDQVSAFMEELPPPTNFMDVDAPPSPPRVYHLVTGTPLPSCSLVMHLPLPEASPSPCGDGIQQHERRKKKKVKGKGKAVAHSPKPSPPTVTATLADIAASSVYEAPPSLPKKVPKQKRAPEKTAPSVSGPSKSTHASVAASKSAAIPSTSNGSVAAGHAIKKPWFSLKKASKKASRKATKSATSATPQDSNQMFLGCPKQQFLATELTQAQVPDQEGIPIDRHNSRTKLEDFHFKDLITVPDKFFDPVRYSHKNGTYGAHSSRYAYYTHAPNNNWFPGANCDQCREGHHRGCSACYTTCEMHEITSHLTTFAWYNIPALRWNIMQLCGINCELEHVDYLYRGHLHARDRVVHDIAESLDQFASAEGGNELIDDLSHVYREVRSFIINNSIWHSLGLSLNLPEGPEYTPSDNNALMWDEGEDDRGEDEPVAGPSDTQGGDGKGAAEASK</sequence>
<feature type="region of interest" description="Disordered" evidence="1">
    <location>
        <begin position="551"/>
        <end position="575"/>
    </location>
</feature>
<dbReference type="AlphaFoldDB" id="A0A2H3E1Y3"/>
<evidence type="ECO:0000313" key="2">
    <source>
        <dbReference type="EMBL" id="PBK94563.1"/>
    </source>
</evidence>
<name>A0A2H3E1Y3_ARMGA</name>
<reference evidence="3" key="1">
    <citation type="journal article" date="2017" name="Nat. Ecol. Evol.">
        <title>Genome expansion and lineage-specific genetic innovations in the forest pathogenic fungi Armillaria.</title>
        <authorList>
            <person name="Sipos G."/>
            <person name="Prasanna A.N."/>
            <person name="Walter M.C."/>
            <person name="O'Connor E."/>
            <person name="Balint B."/>
            <person name="Krizsan K."/>
            <person name="Kiss B."/>
            <person name="Hess J."/>
            <person name="Varga T."/>
            <person name="Slot J."/>
            <person name="Riley R."/>
            <person name="Boka B."/>
            <person name="Rigling D."/>
            <person name="Barry K."/>
            <person name="Lee J."/>
            <person name="Mihaltcheva S."/>
            <person name="LaButti K."/>
            <person name="Lipzen A."/>
            <person name="Waldron R."/>
            <person name="Moloney N.M."/>
            <person name="Sperisen C."/>
            <person name="Kredics L."/>
            <person name="Vagvoelgyi C."/>
            <person name="Patrignani A."/>
            <person name="Fitzpatrick D."/>
            <person name="Nagy I."/>
            <person name="Doyle S."/>
            <person name="Anderson J.B."/>
            <person name="Grigoriev I.V."/>
            <person name="Gueldener U."/>
            <person name="Muensterkoetter M."/>
            <person name="Nagy L.G."/>
        </authorList>
    </citation>
    <scope>NUCLEOTIDE SEQUENCE [LARGE SCALE GENOMIC DNA]</scope>
    <source>
        <strain evidence="3">Ar21-2</strain>
    </source>
</reference>
<proteinExistence type="predicted"/>
<feature type="compositionally biased region" description="Basic residues" evidence="1">
    <location>
        <begin position="553"/>
        <end position="563"/>
    </location>
</feature>
<evidence type="ECO:0000256" key="1">
    <source>
        <dbReference type="SAM" id="MobiDB-lite"/>
    </source>
</evidence>
<feature type="compositionally biased region" description="Acidic residues" evidence="1">
    <location>
        <begin position="801"/>
        <end position="812"/>
    </location>
</feature>
<protein>
    <submittedName>
        <fullName evidence="2">Uncharacterized protein</fullName>
    </submittedName>
</protein>
<evidence type="ECO:0000313" key="3">
    <source>
        <dbReference type="Proteomes" id="UP000217790"/>
    </source>
</evidence>
<dbReference type="STRING" id="47427.A0A2H3E1Y3"/>
<feature type="region of interest" description="Disordered" evidence="1">
    <location>
        <begin position="791"/>
        <end position="832"/>
    </location>
</feature>
<dbReference type="InParanoid" id="A0A2H3E1Y3"/>
<accession>A0A2H3E1Y3</accession>
<dbReference type="OrthoDB" id="3011272at2759"/>
<dbReference type="Proteomes" id="UP000217790">
    <property type="component" value="Unassembled WGS sequence"/>
</dbReference>
<feature type="compositionally biased region" description="Basic residues" evidence="1">
    <location>
        <begin position="449"/>
        <end position="462"/>
    </location>
</feature>
<feature type="compositionally biased region" description="Low complexity" evidence="1">
    <location>
        <begin position="171"/>
        <end position="182"/>
    </location>
</feature>
<organism evidence="2 3">
    <name type="scientific">Armillaria gallica</name>
    <name type="common">Bulbous honey fungus</name>
    <name type="synonym">Armillaria bulbosa</name>
    <dbReference type="NCBI Taxonomy" id="47427"/>
    <lineage>
        <taxon>Eukaryota</taxon>
        <taxon>Fungi</taxon>
        <taxon>Dikarya</taxon>
        <taxon>Basidiomycota</taxon>
        <taxon>Agaricomycotina</taxon>
        <taxon>Agaricomycetes</taxon>
        <taxon>Agaricomycetidae</taxon>
        <taxon>Agaricales</taxon>
        <taxon>Marasmiineae</taxon>
        <taxon>Physalacriaceae</taxon>
        <taxon>Armillaria</taxon>
    </lineage>
</organism>
<gene>
    <name evidence="2" type="ORF">ARMGADRAFT_1028978</name>
</gene>